<protein>
    <submittedName>
        <fullName evidence="2">Uncharacterized protein</fullName>
    </submittedName>
</protein>
<dbReference type="EMBL" id="JANYMP010000016">
    <property type="protein sequence ID" value="MCS7481112.1"/>
    <property type="molecule type" value="Genomic_DNA"/>
</dbReference>
<feature type="compositionally biased region" description="Basic and acidic residues" evidence="1">
    <location>
        <begin position="69"/>
        <end position="79"/>
    </location>
</feature>
<dbReference type="AlphaFoldDB" id="A0A9X3AH83"/>
<organism evidence="2 3">
    <name type="scientific">Umezawaea endophytica</name>
    <dbReference type="NCBI Taxonomy" id="1654476"/>
    <lineage>
        <taxon>Bacteria</taxon>
        <taxon>Bacillati</taxon>
        <taxon>Actinomycetota</taxon>
        <taxon>Actinomycetes</taxon>
        <taxon>Pseudonocardiales</taxon>
        <taxon>Pseudonocardiaceae</taxon>
        <taxon>Umezawaea</taxon>
    </lineage>
</organism>
<evidence type="ECO:0000256" key="1">
    <source>
        <dbReference type="SAM" id="MobiDB-lite"/>
    </source>
</evidence>
<proteinExistence type="predicted"/>
<reference evidence="2" key="1">
    <citation type="submission" date="2022-08" db="EMBL/GenBank/DDBJ databases">
        <authorList>
            <person name="Tistechok S."/>
            <person name="Samborskyy M."/>
            <person name="Roman I."/>
        </authorList>
    </citation>
    <scope>NUCLEOTIDE SEQUENCE</scope>
    <source>
        <strain evidence="2">DSM 103496</strain>
    </source>
</reference>
<evidence type="ECO:0000313" key="2">
    <source>
        <dbReference type="EMBL" id="MCS7481112.1"/>
    </source>
</evidence>
<keyword evidence="3" id="KW-1185">Reference proteome</keyword>
<feature type="region of interest" description="Disordered" evidence="1">
    <location>
        <begin position="69"/>
        <end position="96"/>
    </location>
</feature>
<dbReference type="RefSeq" id="WP_259626600.1">
    <property type="nucleotide sequence ID" value="NZ_JANYMP010000016.1"/>
</dbReference>
<accession>A0A9X3AH83</accession>
<gene>
    <name evidence="2" type="ORF">NZH93_30015</name>
</gene>
<dbReference type="Proteomes" id="UP001141259">
    <property type="component" value="Unassembled WGS sequence"/>
</dbReference>
<sequence>MTGQLEVELGTGFADDDVAVYLDGTEVWRRGGVTTNYSVGLADVVRIPAAAAGTLEVRVRDKARSRRIEPGAHRLRVDLDPSGAPRMGDAPEGPVF</sequence>
<evidence type="ECO:0000313" key="3">
    <source>
        <dbReference type="Proteomes" id="UP001141259"/>
    </source>
</evidence>
<comment type="caution">
    <text evidence="2">The sequence shown here is derived from an EMBL/GenBank/DDBJ whole genome shotgun (WGS) entry which is preliminary data.</text>
</comment>
<name>A0A9X3AH83_9PSEU</name>